<dbReference type="HOGENOM" id="CLU_3087078_0_0_1"/>
<evidence type="ECO:0000313" key="2">
    <source>
        <dbReference type="EMBL" id="EMD93992.1"/>
    </source>
</evidence>
<keyword evidence="3" id="KW-1185">Reference proteome</keyword>
<feature type="compositionally biased region" description="Basic residues" evidence="1">
    <location>
        <begin position="13"/>
        <end position="24"/>
    </location>
</feature>
<proteinExistence type="predicted"/>
<gene>
    <name evidence="2" type="ORF">COCHEDRAFT_1020133</name>
</gene>
<dbReference type="AlphaFoldDB" id="M2V215"/>
<reference evidence="3" key="2">
    <citation type="journal article" date="2013" name="PLoS Genet.">
        <title>Comparative genome structure, secondary metabolite, and effector coding capacity across Cochliobolus pathogens.</title>
        <authorList>
            <person name="Condon B.J."/>
            <person name="Leng Y."/>
            <person name="Wu D."/>
            <person name="Bushley K.E."/>
            <person name="Ohm R.A."/>
            <person name="Otillar R."/>
            <person name="Martin J."/>
            <person name="Schackwitz W."/>
            <person name="Grimwood J."/>
            <person name="MohdZainudin N."/>
            <person name="Xue C."/>
            <person name="Wang R."/>
            <person name="Manning V.A."/>
            <person name="Dhillon B."/>
            <person name="Tu Z.J."/>
            <person name="Steffenson B.J."/>
            <person name="Salamov A."/>
            <person name="Sun H."/>
            <person name="Lowry S."/>
            <person name="LaButti K."/>
            <person name="Han J."/>
            <person name="Copeland A."/>
            <person name="Lindquist E."/>
            <person name="Barry K."/>
            <person name="Schmutz J."/>
            <person name="Baker S.E."/>
            <person name="Ciuffetti L.M."/>
            <person name="Grigoriev I.V."/>
            <person name="Zhong S."/>
            <person name="Turgeon B.G."/>
        </authorList>
    </citation>
    <scope>NUCLEOTIDE SEQUENCE [LARGE SCALE GENOMIC DNA]</scope>
    <source>
        <strain evidence="3">C5 / ATCC 48332 / race O</strain>
    </source>
</reference>
<organism evidence="2 3">
    <name type="scientific">Cochliobolus heterostrophus (strain C5 / ATCC 48332 / race O)</name>
    <name type="common">Southern corn leaf blight fungus</name>
    <name type="synonym">Bipolaris maydis</name>
    <dbReference type="NCBI Taxonomy" id="701091"/>
    <lineage>
        <taxon>Eukaryota</taxon>
        <taxon>Fungi</taxon>
        <taxon>Dikarya</taxon>
        <taxon>Ascomycota</taxon>
        <taxon>Pezizomycotina</taxon>
        <taxon>Dothideomycetes</taxon>
        <taxon>Pleosporomycetidae</taxon>
        <taxon>Pleosporales</taxon>
        <taxon>Pleosporineae</taxon>
        <taxon>Pleosporaceae</taxon>
        <taxon>Bipolaris</taxon>
    </lineage>
</organism>
<evidence type="ECO:0000256" key="1">
    <source>
        <dbReference type="SAM" id="MobiDB-lite"/>
    </source>
</evidence>
<dbReference type="Proteomes" id="UP000016936">
    <property type="component" value="Unassembled WGS sequence"/>
</dbReference>
<reference evidence="2 3" key="1">
    <citation type="journal article" date="2012" name="PLoS Pathog.">
        <title>Diverse lifestyles and strategies of plant pathogenesis encoded in the genomes of eighteen Dothideomycetes fungi.</title>
        <authorList>
            <person name="Ohm R.A."/>
            <person name="Feau N."/>
            <person name="Henrissat B."/>
            <person name="Schoch C.L."/>
            <person name="Horwitz B.A."/>
            <person name="Barry K.W."/>
            <person name="Condon B.J."/>
            <person name="Copeland A.C."/>
            <person name="Dhillon B."/>
            <person name="Glaser F."/>
            <person name="Hesse C.N."/>
            <person name="Kosti I."/>
            <person name="LaButti K."/>
            <person name="Lindquist E.A."/>
            <person name="Lucas S."/>
            <person name="Salamov A.A."/>
            <person name="Bradshaw R.E."/>
            <person name="Ciuffetti L."/>
            <person name="Hamelin R.C."/>
            <person name="Kema G.H.J."/>
            <person name="Lawrence C."/>
            <person name="Scott J.A."/>
            <person name="Spatafora J.W."/>
            <person name="Turgeon B.G."/>
            <person name="de Wit P.J.G.M."/>
            <person name="Zhong S."/>
            <person name="Goodwin S.B."/>
            <person name="Grigoriev I.V."/>
        </authorList>
    </citation>
    <scope>NUCLEOTIDE SEQUENCE [LARGE SCALE GENOMIC DNA]</scope>
    <source>
        <strain evidence="3">C5 / ATCC 48332 / race O</strain>
    </source>
</reference>
<sequence>MCEVYIKGISREQRRRRRRRRRRKIISDTFPTESQFSVSPKRKKEKEKAVIY</sequence>
<accession>M2V215</accession>
<feature type="compositionally biased region" description="Polar residues" evidence="1">
    <location>
        <begin position="29"/>
        <end position="38"/>
    </location>
</feature>
<name>M2V215_COCH5</name>
<dbReference type="EMBL" id="KB445572">
    <property type="protein sequence ID" value="EMD93992.1"/>
    <property type="molecule type" value="Genomic_DNA"/>
</dbReference>
<protein>
    <submittedName>
        <fullName evidence="2">Uncharacterized protein</fullName>
    </submittedName>
</protein>
<evidence type="ECO:0000313" key="3">
    <source>
        <dbReference type="Proteomes" id="UP000016936"/>
    </source>
</evidence>
<feature type="region of interest" description="Disordered" evidence="1">
    <location>
        <begin position="1"/>
        <end position="52"/>
    </location>
</feature>